<keyword evidence="4" id="KW-1185">Reference proteome</keyword>
<evidence type="ECO:0000313" key="4">
    <source>
        <dbReference type="Proteomes" id="UP000450917"/>
    </source>
</evidence>
<evidence type="ECO:0000313" key="3">
    <source>
        <dbReference type="EMBL" id="MUG70839.1"/>
    </source>
</evidence>
<comment type="caution">
    <text evidence="3">The sequence shown here is derived from an EMBL/GenBank/DDBJ whole genome shotgun (WGS) entry which is preliminary data.</text>
</comment>
<dbReference type="Proteomes" id="UP000450917">
    <property type="component" value="Unassembled WGS sequence"/>
</dbReference>
<name>A0A7X3CTA8_9BACL</name>
<evidence type="ECO:0000259" key="2">
    <source>
        <dbReference type="Pfam" id="PF09835"/>
    </source>
</evidence>
<feature type="domain" description="DUF2062" evidence="2">
    <location>
        <begin position="15"/>
        <end position="155"/>
    </location>
</feature>
<dbReference type="AlphaFoldDB" id="A0A7X3CTA8"/>
<sequence length="174" mass="20105">MAKLKKTFQLRSIGRWFRYKYLQLTRAKGGPALVAMGFSIGIFVEMFTLPTGGLAFLLIFPLVYLLRASVASALLGFMFGKVIYLPLMFFHRQMGALVLPHGIHGAWIERLPEWLDRFLKFYLKLFVGGVINGLILAIIAYFPIRWTLQWVDQNRKEKRRKRKEQQLLPTNGNG</sequence>
<dbReference type="EMBL" id="WNZX01000006">
    <property type="protein sequence ID" value="MUG70839.1"/>
    <property type="molecule type" value="Genomic_DNA"/>
</dbReference>
<feature type="transmembrane region" description="Helical" evidence="1">
    <location>
        <begin position="73"/>
        <end position="91"/>
    </location>
</feature>
<feature type="transmembrane region" description="Helical" evidence="1">
    <location>
        <begin position="49"/>
        <end position="66"/>
    </location>
</feature>
<organism evidence="3 4">
    <name type="scientific">Paenibacillus validus</name>
    <dbReference type="NCBI Taxonomy" id="44253"/>
    <lineage>
        <taxon>Bacteria</taxon>
        <taxon>Bacillati</taxon>
        <taxon>Bacillota</taxon>
        <taxon>Bacilli</taxon>
        <taxon>Bacillales</taxon>
        <taxon>Paenibacillaceae</taxon>
        <taxon>Paenibacillus</taxon>
    </lineage>
</organism>
<dbReference type="InterPro" id="IPR018639">
    <property type="entry name" value="DUF2062"/>
</dbReference>
<accession>A0A7X3CTA8</accession>
<dbReference type="Pfam" id="PF09835">
    <property type="entry name" value="DUF2062"/>
    <property type="match status" value="1"/>
</dbReference>
<proteinExistence type="predicted"/>
<protein>
    <submittedName>
        <fullName evidence="3">DUF2062 domain-containing protein</fullName>
    </submittedName>
</protein>
<reference evidence="3 4" key="1">
    <citation type="submission" date="2019-11" db="EMBL/GenBank/DDBJ databases">
        <title>Draft genome sequences of five Paenibacillus species of dairy origin.</title>
        <authorList>
            <person name="Olajide A.M."/>
            <person name="Chen S."/>
            <person name="Lapointe G."/>
        </authorList>
    </citation>
    <scope>NUCLEOTIDE SEQUENCE [LARGE SCALE GENOMIC DNA]</scope>
    <source>
        <strain evidence="3 4">2CS3</strain>
    </source>
</reference>
<keyword evidence="1" id="KW-0472">Membrane</keyword>
<keyword evidence="1" id="KW-1133">Transmembrane helix</keyword>
<feature type="transmembrane region" description="Helical" evidence="1">
    <location>
        <begin position="121"/>
        <end position="144"/>
    </location>
</feature>
<keyword evidence="1" id="KW-0812">Transmembrane</keyword>
<evidence type="ECO:0000256" key="1">
    <source>
        <dbReference type="SAM" id="Phobius"/>
    </source>
</evidence>
<gene>
    <name evidence="3" type="ORF">GNP93_09120</name>
</gene>
<feature type="transmembrane region" description="Helical" evidence="1">
    <location>
        <begin position="21"/>
        <end position="43"/>
    </location>
</feature>